<gene>
    <name evidence="2" type="ORF">Purlil1_14245</name>
</gene>
<keyword evidence="3" id="KW-1185">Reference proteome</keyword>
<name>A0ABR0BBT0_PURLI</name>
<feature type="domain" description="C2H2-type" evidence="1">
    <location>
        <begin position="209"/>
        <end position="230"/>
    </location>
</feature>
<dbReference type="Pfam" id="PF24537">
    <property type="entry name" value="zf-C2H2_fungi"/>
    <property type="match status" value="1"/>
</dbReference>
<dbReference type="PROSITE" id="PS00028">
    <property type="entry name" value="ZINC_FINGER_C2H2_1"/>
    <property type="match status" value="1"/>
</dbReference>
<dbReference type="InterPro" id="IPR036236">
    <property type="entry name" value="Znf_C2H2_sf"/>
</dbReference>
<comment type="caution">
    <text evidence="2">The sequence shown here is derived from an EMBL/GenBank/DDBJ whole genome shotgun (WGS) entry which is preliminary data.</text>
</comment>
<evidence type="ECO:0000259" key="1">
    <source>
        <dbReference type="PROSITE" id="PS00028"/>
    </source>
</evidence>
<proteinExistence type="predicted"/>
<dbReference type="InterPro" id="IPR057026">
    <property type="entry name" value="Znf-C2H2_ascomycetes"/>
</dbReference>
<reference evidence="2 3" key="1">
    <citation type="journal article" date="2024" name="Microbiol. Resour. Announc.">
        <title>Genome annotations for the ascomycete fungi Trichoderma harzianum, Trichoderma aggressivum, and Purpureocillium lilacinum.</title>
        <authorList>
            <person name="Beijen E.P.W."/>
            <person name="Ohm R.A."/>
        </authorList>
    </citation>
    <scope>NUCLEOTIDE SEQUENCE [LARGE SCALE GENOMIC DNA]</scope>
    <source>
        <strain evidence="2 3">CBS 150709</strain>
    </source>
</reference>
<organism evidence="2 3">
    <name type="scientific">Purpureocillium lilacinum</name>
    <name type="common">Paecilomyces lilacinus</name>
    <dbReference type="NCBI Taxonomy" id="33203"/>
    <lineage>
        <taxon>Eukaryota</taxon>
        <taxon>Fungi</taxon>
        <taxon>Dikarya</taxon>
        <taxon>Ascomycota</taxon>
        <taxon>Pezizomycotina</taxon>
        <taxon>Sordariomycetes</taxon>
        <taxon>Hypocreomycetidae</taxon>
        <taxon>Hypocreales</taxon>
        <taxon>Ophiocordycipitaceae</taxon>
        <taxon>Purpureocillium</taxon>
    </lineage>
</organism>
<dbReference type="Gene3D" id="3.30.160.60">
    <property type="entry name" value="Classic Zinc Finger"/>
    <property type="match status" value="1"/>
</dbReference>
<dbReference type="InterPro" id="IPR013087">
    <property type="entry name" value="Znf_C2H2_type"/>
</dbReference>
<dbReference type="SUPFAM" id="SSF57667">
    <property type="entry name" value="beta-beta-alpha zinc fingers"/>
    <property type="match status" value="1"/>
</dbReference>
<accession>A0ABR0BBT0</accession>
<protein>
    <recommendedName>
        <fullName evidence="1">C2H2-type domain-containing protein</fullName>
    </recommendedName>
</protein>
<evidence type="ECO:0000313" key="2">
    <source>
        <dbReference type="EMBL" id="KAK4061634.1"/>
    </source>
</evidence>
<dbReference type="Proteomes" id="UP001287286">
    <property type="component" value="Unassembled WGS sequence"/>
</dbReference>
<dbReference type="EMBL" id="JAWRVI010000600">
    <property type="protein sequence ID" value="KAK4061634.1"/>
    <property type="molecule type" value="Genomic_DNA"/>
</dbReference>
<evidence type="ECO:0000313" key="3">
    <source>
        <dbReference type="Proteomes" id="UP001287286"/>
    </source>
</evidence>
<sequence length="408" mass="44702">MQSTRPSGPMLAYGPPHSGRHFFSPADIHAIDSLWKLDHARRPPIATPHNGDTHGVARTGGQGPLPRYQAVLGDALPGLIAGSSGCRTLPVVAKLPTAHAAPMPNAMQTGLGSQPSELPRCETMVPESPFSPFSGATPSWGTSGTSALPGTLPLLDAAQITLSRTSPWARPPGQEKSGPYVCECCSHKAQAFNTLEELAYHESEKPFDCEFCKSRFYNNNEAKRHRSSQHERPFVWSCSSLMSLDRVFFQSTSSLEGASTCGFCGEEFPPAGHAADESRAARTTHLQTKHDYVTRSLPASNTHHAKADTLLYTPNIYVIEVERAFAYWYCVRDVEHRRPCLYYPAYPDRLMRRAKSSTSMSYVDGGKPFPVPQNALPYVGHLFSNLGYLFPNLGHVFPVLSSFLPIGE</sequence>